<proteinExistence type="predicted"/>
<sequence length="59" mass="6837">MFHQMSQSSFDFGTTGGYRNPFFQSVFIQGRYVLGLSDMIKDSDITNRVIQLSLEYSFK</sequence>
<accession>A0A2U1JJT5</accession>
<protein>
    <submittedName>
        <fullName evidence="1">Uncharacterized protein</fullName>
    </submittedName>
</protein>
<gene>
    <name evidence="1" type="ORF">DB895_07485</name>
</gene>
<dbReference type="AlphaFoldDB" id="A0A2U1JJT5"/>
<dbReference type="Proteomes" id="UP000245449">
    <property type="component" value="Unassembled WGS sequence"/>
</dbReference>
<dbReference type="EMBL" id="QCZI01000007">
    <property type="protein sequence ID" value="PWA05430.1"/>
    <property type="molecule type" value="Genomic_DNA"/>
</dbReference>
<name>A0A2U1JJT5_9FLAO</name>
<reference evidence="1 2" key="1">
    <citation type="submission" date="2018-04" db="EMBL/GenBank/DDBJ databases">
        <title>Flavobacterium sp. nov., isolated from glacier ice.</title>
        <authorList>
            <person name="Liu Q."/>
            <person name="Xin Y.-H."/>
        </authorList>
    </citation>
    <scope>NUCLEOTIDE SEQUENCE [LARGE SCALE GENOMIC DNA]</scope>
    <source>
        <strain evidence="1 2">RB1R5</strain>
    </source>
</reference>
<evidence type="ECO:0000313" key="2">
    <source>
        <dbReference type="Proteomes" id="UP000245449"/>
    </source>
</evidence>
<organism evidence="1 2">
    <name type="scientific">Flavobacterium psychrotolerans</name>
    <dbReference type="NCBI Taxonomy" id="2169410"/>
    <lineage>
        <taxon>Bacteria</taxon>
        <taxon>Pseudomonadati</taxon>
        <taxon>Bacteroidota</taxon>
        <taxon>Flavobacteriia</taxon>
        <taxon>Flavobacteriales</taxon>
        <taxon>Flavobacteriaceae</taxon>
        <taxon>Flavobacterium</taxon>
    </lineage>
</organism>
<keyword evidence="2" id="KW-1185">Reference proteome</keyword>
<evidence type="ECO:0000313" key="1">
    <source>
        <dbReference type="EMBL" id="PWA05430.1"/>
    </source>
</evidence>
<comment type="caution">
    <text evidence="1">The sequence shown here is derived from an EMBL/GenBank/DDBJ whole genome shotgun (WGS) entry which is preliminary data.</text>
</comment>